<proteinExistence type="predicted"/>
<name>A0A8S0ZZ00_ARCPL</name>
<dbReference type="AlphaFoldDB" id="A0A8S0ZZ00"/>
<keyword evidence="2" id="KW-1185">Reference proteome</keyword>
<reference evidence="1 2" key="1">
    <citation type="submission" date="2020-04" db="EMBL/GenBank/DDBJ databases">
        <authorList>
            <person name="Wallbank WR R."/>
            <person name="Pardo Diaz C."/>
            <person name="Kozak K."/>
            <person name="Martin S."/>
            <person name="Jiggins C."/>
            <person name="Moest M."/>
            <person name="Warren A I."/>
            <person name="Byers J.R.P. K."/>
            <person name="Montejo-Kovacevich G."/>
            <person name="Yen C E."/>
        </authorList>
    </citation>
    <scope>NUCLEOTIDE SEQUENCE [LARGE SCALE GENOMIC DNA]</scope>
</reference>
<evidence type="ECO:0000313" key="2">
    <source>
        <dbReference type="Proteomes" id="UP000494106"/>
    </source>
</evidence>
<dbReference type="Proteomes" id="UP000494106">
    <property type="component" value="Unassembled WGS sequence"/>
</dbReference>
<dbReference type="EMBL" id="CADEBC010000490">
    <property type="protein sequence ID" value="CAB3237427.1"/>
    <property type="molecule type" value="Genomic_DNA"/>
</dbReference>
<dbReference type="OrthoDB" id="5986643at2759"/>
<accession>A0A8S0ZZ00</accession>
<comment type="caution">
    <text evidence="1">The sequence shown here is derived from an EMBL/GenBank/DDBJ whole genome shotgun (WGS) entry which is preliminary data.</text>
</comment>
<organism evidence="1 2">
    <name type="scientific">Arctia plantaginis</name>
    <name type="common">Wood tiger moth</name>
    <name type="synonym">Phalaena plantaginis</name>
    <dbReference type="NCBI Taxonomy" id="874455"/>
    <lineage>
        <taxon>Eukaryota</taxon>
        <taxon>Metazoa</taxon>
        <taxon>Ecdysozoa</taxon>
        <taxon>Arthropoda</taxon>
        <taxon>Hexapoda</taxon>
        <taxon>Insecta</taxon>
        <taxon>Pterygota</taxon>
        <taxon>Neoptera</taxon>
        <taxon>Endopterygota</taxon>
        <taxon>Lepidoptera</taxon>
        <taxon>Glossata</taxon>
        <taxon>Ditrysia</taxon>
        <taxon>Noctuoidea</taxon>
        <taxon>Erebidae</taxon>
        <taxon>Arctiinae</taxon>
        <taxon>Arctia</taxon>
    </lineage>
</organism>
<sequence>MDLENISEIWQIEDCLQNFKATWSTIEDLHIKTDNILEGVDNNYEDEYFDYEKMYNSIKLQLNTKLINTEHRYKATPQLEVPLFTGGYTQWPTFFDLFTETIHNNNGIANAQKL</sequence>
<evidence type="ECO:0000313" key="1">
    <source>
        <dbReference type="EMBL" id="CAB3237427.1"/>
    </source>
</evidence>
<protein>
    <submittedName>
        <fullName evidence="1">Uncharacterized protein</fullName>
    </submittedName>
</protein>
<gene>
    <name evidence="1" type="ORF">APLA_LOCUS6893</name>
</gene>